<evidence type="ECO:0000259" key="7">
    <source>
        <dbReference type="Pfam" id="PF02770"/>
    </source>
</evidence>
<dbReference type="Gene3D" id="2.40.110.10">
    <property type="entry name" value="Butyryl-CoA Dehydrogenase, subunit A, domain 2"/>
    <property type="match status" value="1"/>
</dbReference>
<proteinExistence type="inferred from homology"/>
<dbReference type="Pfam" id="PF02770">
    <property type="entry name" value="Acyl-CoA_dh_M"/>
    <property type="match status" value="1"/>
</dbReference>
<protein>
    <submittedName>
        <fullName evidence="9">Acyl-CoA dehydrogenase</fullName>
    </submittedName>
</protein>
<dbReference type="InterPro" id="IPR009100">
    <property type="entry name" value="AcylCoA_DH/oxidase_NM_dom_sf"/>
</dbReference>
<dbReference type="InterPro" id="IPR046373">
    <property type="entry name" value="Acyl-CoA_Oxase/DH_mid-dom_sf"/>
</dbReference>
<dbReference type="InterPro" id="IPR036250">
    <property type="entry name" value="AcylCo_DH-like_C"/>
</dbReference>
<dbReference type="AlphaFoldDB" id="A0A368DKV9"/>
<dbReference type="PIRSF" id="PIRSF016578">
    <property type="entry name" value="HsaA"/>
    <property type="match status" value="1"/>
</dbReference>
<evidence type="ECO:0000259" key="6">
    <source>
        <dbReference type="Pfam" id="PF00441"/>
    </source>
</evidence>
<dbReference type="InterPro" id="IPR013786">
    <property type="entry name" value="AcylCoA_DH/ox_N"/>
</dbReference>
<dbReference type="SUPFAM" id="SSF47203">
    <property type="entry name" value="Acyl-CoA dehydrogenase C-terminal domain-like"/>
    <property type="match status" value="1"/>
</dbReference>
<keyword evidence="4 5" id="KW-0274">FAD</keyword>
<dbReference type="EMBL" id="QOQD01000014">
    <property type="protein sequence ID" value="RCL72477.1"/>
    <property type="molecule type" value="Genomic_DNA"/>
</dbReference>
<evidence type="ECO:0000256" key="2">
    <source>
        <dbReference type="ARBA" id="ARBA00009347"/>
    </source>
</evidence>
<dbReference type="Gene3D" id="1.10.540.10">
    <property type="entry name" value="Acyl-CoA dehydrogenase/oxidase, N-terminal domain"/>
    <property type="match status" value="1"/>
</dbReference>
<keyword evidence="5" id="KW-0560">Oxidoreductase</keyword>
<dbReference type="Pfam" id="PF02771">
    <property type="entry name" value="Acyl-CoA_dh_N"/>
    <property type="match status" value="1"/>
</dbReference>
<dbReference type="Proteomes" id="UP000253570">
    <property type="component" value="Unassembled WGS sequence"/>
</dbReference>
<dbReference type="PANTHER" id="PTHR43884:SF12">
    <property type="entry name" value="ISOVALERYL-COA DEHYDROGENASE, MITOCHONDRIAL-RELATED"/>
    <property type="match status" value="1"/>
</dbReference>
<comment type="cofactor">
    <cofactor evidence="1 5">
        <name>FAD</name>
        <dbReference type="ChEBI" id="CHEBI:57692"/>
    </cofactor>
</comment>
<evidence type="ECO:0000256" key="4">
    <source>
        <dbReference type="ARBA" id="ARBA00022827"/>
    </source>
</evidence>
<comment type="similarity">
    <text evidence="2 5">Belongs to the acyl-CoA dehydrogenase family.</text>
</comment>
<sequence length="415" mass="45912">MTIFDKSLTNDQIMMRDVCRRFVDDVIQPFISQNWQKEWDLTPEGRLPDNILIESEAIGIRTLGVPERFGGISLEPENEVRTFAVISEEIARGDSGLADKLVQNWKVSVLLRELASEEHQERWFGKLIEDPNFLFAHALTEPKGASDRWLGYNAPSAAMDTKAKKVDGGWVINGRKHYISNGYDAGLYIVYANTKPGTGMLEGTSSFILPRGAEGFKITRCNETVGCRYMNNGELEFIDCFVPDENLLCEGTALSKAGVYFRPGKIIQSAKNLGVGQSALEKTAQFVQNYSRGGRLLIKHQIVASRLADMATKVSAVRSLVLQAAYACDMKTSDADALCWMAKVFASEEILKVCQNAMELHGGMGAMLDAGIEKLMRDASIFLHMDATVDISHFKIVKSLWPDTAGTYAGPEESS</sequence>
<comment type="caution">
    <text evidence="9">The sequence shown here is derived from an EMBL/GenBank/DDBJ whole genome shotgun (WGS) entry which is preliminary data.</text>
</comment>
<evidence type="ECO:0000256" key="5">
    <source>
        <dbReference type="RuleBase" id="RU362125"/>
    </source>
</evidence>
<dbReference type="CDD" id="cd00567">
    <property type="entry name" value="ACAD"/>
    <property type="match status" value="1"/>
</dbReference>
<dbReference type="Pfam" id="PF00441">
    <property type="entry name" value="Acyl-CoA_dh_1"/>
    <property type="match status" value="1"/>
</dbReference>
<organism evidence="9 10">
    <name type="scientific">PS1 clade bacterium</name>
    <dbReference type="NCBI Taxonomy" id="2175152"/>
    <lineage>
        <taxon>Bacteria</taxon>
        <taxon>Pseudomonadati</taxon>
        <taxon>Pseudomonadota</taxon>
        <taxon>Alphaproteobacteria</taxon>
        <taxon>PS1 clade</taxon>
    </lineage>
</organism>
<dbReference type="InterPro" id="IPR037069">
    <property type="entry name" value="AcylCoA_DH/ox_N_sf"/>
</dbReference>
<dbReference type="InterPro" id="IPR009075">
    <property type="entry name" value="AcylCo_DH/oxidase_C"/>
</dbReference>
<keyword evidence="3 5" id="KW-0285">Flavoprotein</keyword>
<evidence type="ECO:0000256" key="1">
    <source>
        <dbReference type="ARBA" id="ARBA00001974"/>
    </source>
</evidence>
<dbReference type="InterPro" id="IPR006091">
    <property type="entry name" value="Acyl-CoA_Oxase/DH_mid-dom"/>
</dbReference>
<name>A0A368DKV9_9PROT</name>
<gene>
    <name evidence="9" type="ORF">DBW71_05470</name>
</gene>
<dbReference type="GO" id="GO:0050660">
    <property type="term" value="F:flavin adenine dinucleotide binding"/>
    <property type="evidence" value="ECO:0007669"/>
    <property type="project" value="InterPro"/>
</dbReference>
<dbReference type="PANTHER" id="PTHR43884">
    <property type="entry name" value="ACYL-COA DEHYDROGENASE"/>
    <property type="match status" value="1"/>
</dbReference>
<dbReference type="SUPFAM" id="SSF56645">
    <property type="entry name" value="Acyl-CoA dehydrogenase NM domain-like"/>
    <property type="match status" value="1"/>
</dbReference>
<dbReference type="Gene3D" id="1.20.140.10">
    <property type="entry name" value="Butyryl-CoA Dehydrogenase, subunit A, domain 3"/>
    <property type="match status" value="1"/>
</dbReference>
<feature type="domain" description="Acyl-CoA dehydrogenase/oxidase C-terminal" evidence="6">
    <location>
        <begin position="264"/>
        <end position="382"/>
    </location>
</feature>
<evidence type="ECO:0000259" key="8">
    <source>
        <dbReference type="Pfam" id="PF02771"/>
    </source>
</evidence>
<feature type="domain" description="Acyl-CoA dehydrogenase/oxidase N-terminal" evidence="8">
    <location>
        <begin position="9"/>
        <end position="128"/>
    </location>
</feature>
<evidence type="ECO:0000313" key="9">
    <source>
        <dbReference type="EMBL" id="RCL72477.1"/>
    </source>
</evidence>
<reference evidence="9 10" key="1">
    <citation type="journal article" date="2018" name="Microbiome">
        <title>Fine metagenomic profile of the Mediterranean stratified and mixed water columns revealed by assembly and recruitment.</title>
        <authorList>
            <person name="Haro-Moreno J.M."/>
            <person name="Lopez-Perez M."/>
            <person name="De La Torre J.R."/>
            <person name="Picazo A."/>
            <person name="Camacho A."/>
            <person name="Rodriguez-Valera F."/>
        </authorList>
    </citation>
    <scope>NUCLEOTIDE SEQUENCE [LARGE SCALE GENOMIC DNA]</scope>
    <source>
        <strain evidence="9">MED-G57</strain>
    </source>
</reference>
<feature type="domain" description="Acyl-CoA oxidase/dehydrogenase middle" evidence="7">
    <location>
        <begin position="137"/>
        <end position="240"/>
    </location>
</feature>
<accession>A0A368DKV9</accession>
<evidence type="ECO:0000313" key="10">
    <source>
        <dbReference type="Proteomes" id="UP000253570"/>
    </source>
</evidence>
<dbReference type="GO" id="GO:0003995">
    <property type="term" value="F:acyl-CoA dehydrogenase activity"/>
    <property type="evidence" value="ECO:0007669"/>
    <property type="project" value="TreeGrafter"/>
</dbReference>
<evidence type="ECO:0000256" key="3">
    <source>
        <dbReference type="ARBA" id="ARBA00022630"/>
    </source>
</evidence>